<evidence type="ECO:0000256" key="1">
    <source>
        <dbReference type="ARBA" id="ARBA00001947"/>
    </source>
</evidence>
<dbReference type="SUPFAM" id="SSF51735">
    <property type="entry name" value="NAD(P)-binding Rossmann-fold domains"/>
    <property type="match status" value="1"/>
</dbReference>
<dbReference type="EMBL" id="BMJY01000002">
    <property type="protein sequence ID" value="GGH38100.1"/>
    <property type="molecule type" value="Genomic_DNA"/>
</dbReference>
<gene>
    <name evidence="7" type="ORF">GCM10010921_08470</name>
</gene>
<name>A0A917IDD8_9MICO</name>
<comment type="similarity">
    <text evidence="2">Belongs to the zinc-containing alcohol dehydrogenase family.</text>
</comment>
<evidence type="ECO:0000256" key="5">
    <source>
        <dbReference type="ARBA" id="ARBA00023002"/>
    </source>
</evidence>
<reference evidence="7" key="1">
    <citation type="journal article" date="2014" name="Int. J. Syst. Evol. Microbiol.">
        <title>Complete genome sequence of Corynebacterium casei LMG S-19264T (=DSM 44701T), isolated from a smear-ripened cheese.</title>
        <authorList>
            <consortium name="US DOE Joint Genome Institute (JGI-PGF)"/>
            <person name="Walter F."/>
            <person name="Albersmeier A."/>
            <person name="Kalinowski J."/>
            <person name="Ruckert C."/>
        </authorList>
    </citation>
    <scope>NUCLEOTIDE SEQUENCE</scope>
    <source>
        <strain evidence="7">CGMCC 1.15794</strain>
    </source>
</reference>
<dbReference type="Proteomes" id="UP000657592">
    <property type="component" value="Unassembled WGS sequence"/>
</dbReference>
<reference evidence="7" key="2">
    <citation type="submission" date="2020-09" db="EMBL/GenBank/DDBJ databases">
        <authorList>
            <person name="Sun Q."/>
            <person name="Zhou Y."/>
        </authorList>
    </citation>
    <scope>NUCLEOTIDE SEQUENCE</scope>
    <source>
        <strain evidence="7">CGMCC 1.15794</strain>
    </source>
</reference>
<dbReference type="FunFam" id="3.40.50.720:FF:000003">
    <property type="entry name" value="S-(hydroxymethyl)glutathione dehydrogenase"/>
    <property type="match status" value="1"/>
</dbReference>
<dbReference type="Pfam" id="PF00107">
    <property type="entry name" value="ADH_zinc_N"/>
    <property type="match status" value="1"/>
</dbReference>
<evidence type="ECO:0000256" key="2">
    <source>
        <dbReference type="ARBA" id="ARBA00008072"/>
    </source>
</evidence>
<dbReference type="AlphaFoldDB" id="A0A917IDD8"/>
<keyword evidence="4" id="KW-0862">Zinc</keyword>
<dbReference type="SMART" id="SM00829">
    <property type="entry name" value="PKS_ER"/>
    <property type="match status" value="1"/>
</dbReference>
<dbReference type="InterPro" id="IPR011032">
    <property type="entry name" value="GroES-like_sf"/>
</dbReference>
<dbReference type="PANTHER" id="PTHR43350:SF2">
    <property type="entry name" value="GROES-LIKE ZINC-BINDING ALCOHOL DEHYDROGENASE FAMILY PROTEIN"/>
    <property type="match status" value="1"/>
</dbReference>
<organism evidence="7 8">
    <name type="scientific">Microbacterium album</name>
    <dbReference type="NCBI Taxonomy" id="2053191"/>
    <lineage>
        <taxon>Bacteria</taxon>
        <taxon>Bacillati</taxon>
        <taxon>Actinomycetota</taxon>
        <taxon>Actinomycetes</taxon>
        <taxon>Micrococcales</taxon>
        <taxon>Microbacteriaceae</taxon>
        <taxon>Microbacterium</taxon>
    </lineage>
</organism>
<dbReference type="PANTHER" id="PTHR43350">
    <property type="entry name" value="NAD-DEPENDENT ALCOHOL DEHYDROGENASE"/>
    <property type="match status" value="1"/>
</dbReference>
<dbReference type="InterPro" id="IPR013154">
    <property type="entry name" value="ADH-like_N"/>
</dbReference>
<evidence type="ECO:0000256" key="4">
    <source>
        <dbReference type="ARBA" id="ARBA00022833"/>
    </source>
</evidence>
<proteinExistence type="inferred from homology"/>
<evidence type="ECO:0000313" key="8">
    <source>
        <dbReference type="Proteomes" id="UP000657592"/>
    </source>
</evidence>
<keyword evidence="3" id="KW-0479">Metal-binding</keyword>
<dbReference type="InterPro" id="IPR036291">
    <property type="entry name" value="NAD(P)-bd_dom_sf"/>
</dbReference>
<sequence>MPVPPIMRAAVLVTDEPRLQVMEIPTPVPRAGEVLVRVIACGVCHTDLHVIKGEVAFPRPAVVGHEVSGVVVALGGGLDASGLAVGDVVVSGFIMPCTTCDACRRGRDDLCANFFAHNRLRGTLYDGESRLAMPDGSFLAMYSMGGLAEYCVIPAAAVTPLPAGLNEQNAAILGCAGLTAYGATFRQAALSPGARVAIVGVGGIGSSLIPMARAAGAAQIIAVDIADEKLDRARELGATDTVNGRALDAVAEVRSLSGAGVDVAFEALGNPATFRQAVDMLADGGRMVAIGIAAGRAEAAVEITPLVRRGYEIVGSFGGRTRTDLPEVARLAADGTFRTDELITRRYGLDDADQAYRDLARGAITGRALITMQGAAS</sequence>
<dbReference type="InterPro" id="IPR013149">
    <property type="entry name" value="ADH-like_C"/>
</dbReference>
<dbReference type="SUPFAM" id="SSF50129">
    <property type="entry name" value="GroES-like"/>
    <property type="match status" value="1"/>
</dbReference>
<comment type="cofactor">
    <cofactor evidence="1">
        <name>Zn(2+)</name>
        <dbReference type="ChEBI" id="CHEBI:29105"/>
    </cofactor>
</comment>
<keyword evidence="8" id="KW-1185">Reference proteome</keyword>
<dbReference type="GO" id="GO:0046872">
    <property type="term" value="F:metal ion binding"/>
    <property type="evidence" value="ECO:0007669"/>
    <property type="project" value="UniProtKB-KW"/>
</dbReference>
<dbReference type="InterPro" id="IPR020843">
    <property type="entry name" value="ER"/>
</dbReference>
<evidence type="ECO:0000313" key="7">
    <source>
        <dbReference type="EMBL" id="GGH38100.1"/>
    </source>
</evidence>
<evidence type="ECO:0000256" key="3">
    <source>
        <dbReference type="ARBA" id="ARBA00022723"/>
    </source>
</evidence>
<feature type="domain" description="Enoyl reductase (ER)" evidence="6">
    <location>
        <begin position="14"/>
        <end position="370"/>
    </location>
</feature>
<dbReference type="Gene3D" id="3.40.50.720">
    <property type="entry name" value="NAD(P)-binding Rossmann-like Domain"/>
    <property type="match status" value="1"/>
</dbReference>
<dbReference type="Pfam" id="PF08240">
    <property type="entry name" value="ADH_N"/>
    <property type="match status" value="1"/>
</dbReference>
<dbReference type="Gene3D" id="3.90.180.10">
    <property type="entry name" value="Medium-chain alcohol dehydrogenases, catalytic domain"/>
    <property type="match status" value="1"/>
</dbReference>
<keyword evidence="5" id="KW-0560">Oxidoreductase</keyword>
<comment type="caution">
    <text evidence="7">The sequence shown here is derived from an EMBL/GenBank/DDBJ whole genome shotgun (WGS) entry which is preliminary data.</text>
</comment>
<accession>A0A917IDD8</accession>
<dbReference type="GO" id="GO:0016491">
    <property type="term" value="F:oxidoreductase activity"/>
    <property type="evidence" value="ECO:0007669"/>
    <property type="project" value="UniProtKB-KW"/>
</dbReference>
<protein>
    <submittedName>
        <fullName evidence="7">Succinate-semialdehyde dehydrogenase</fullName>
    </submittedName>
</protein>
<dbReference type="RefSeq" id="WP_229663055.1">
    <property type="nucleotide sequence ID" value="NZ_BMJY01000002.1"/>
</dbReference>
<evidence type="ECO:0000259" key="6">
    <source>
        <dbReference type="SMART" id="SM00829"/>
    </source>
</evidence>